<dbReference type="AlphaFoldDB" id="A0AAD3H861"/>
<feature type="coiled-coil region" evidence="1">
    <location>
        <begin position="519"/>
        <end position="585"/>
    </location>
</feature>
<evidence type="ECO:0000313" key="4">
    <source>
        <dbReference type="Proteomes" id="UP001054902"/>
    </source>
</evidence>
<reference evidence="3 4" key="1">
    <citation type="journal article" date="2021" name="Sci. Rep.">
        <title>The genome of the diatom Chaetoceros tenuissimus carries an ancient integrated fragment of an extant virus.</title>
        <authorList>
            <person name="Hongo Y."/>
            <person name="Kimura K."/>
            <person name="Takaki Y."/>
            <person name="Yoshida Y."/>
            <person name="Baba S."/>
            <person name="Kobayashi G."/>
            <person name="Nagasaki K."/>
            <person name="Hano T."/>
            <person name="Tomaru Y."/>
        </authorList>
    </citation>
    <scope>NUCLEOTIDE SEQUENCE [LARGE SCALE GENOMIC DNA]</scope>
    <source>
        <strain evidence="3 4">NIES-3715</strain>
    </source>
</reference>
<name>A0AAD3H861_9STRA</name>
<gene>
    <name evidence="3" type="ORF">CTEN210_09970</name>
</gene>
<keyword evidence="4" id="KW-1185">Reference proteome</keyword>
<proteinExistence type="predicted"/>
<dbReference type="EMBL" id="BLLK01000047">
    <property type="protein sequence ID" value="GFH53494.1"/>
    <property type="molecule type" value="Genomic_DNA"/>
</dbReference>
<evidence type="ECO:0000313" key="3">
    <source>
        <dbReference type="EMBL" id="GFH53494.1"/>
    </source>
</evidence>
<protein>
    <submittedName>
        <fullName evidence="3">Uncharacterized protein</fullName>
    </submittedName>
</protein>
<feature type="coiled-coil region" evidence="1">
    <location>
        <begin position="157"/>
        <end position="217"/>
    </location>
</feature>
<feature type="region of interest" description="Disordered" evidence="2">
    <location>
        <begin position="388"/>
        <end position="411"/>
    </location>
</feature>
<sequence>MTVELTFDNDIGNVSIDTSELNLALQNISNAIHQQELKLNELQGRQDEGSVMRKEFDSLRSSVEQKIHRIEEYQNIEVNSSMNLKLDGFDESEDKSKDDFILQIRKELVRLKTTLKNIFQEMTYESKQYCVMEKRIDDVMTSLVSIERANGKDGTFHVAIKKQRESMNKEIANLQNSLTNVEETIRSEVEYFHRQNAQELRERLHHLEQGVRDRQSQLNDRISLIAKQSDFEALSENISNELKSHHYRVHRLEQDLVNTKQSLLNQRSYRFHSCIIKTTKRLERRMMKEALDIFKRHCRIKAKEDMTSEQRQRILRKLSVRIRYIRKYNAWKKWRYFDENQRQTDLKRLKAVKIMLKRANISTSERFQISFNHWRRIVIASKIQEAVKRNSTENGSNERLRLDTKGSSQRQPLDYDLPSLIQSFQGDQDGAIQTIAQELHNVKTHELNKLRKFFLRKVLESDDALSTSISDTQEQMQNSMTAMKQELHNDINSLSSKLPIMKSEMTELRDTLQRVVHRVKEMETSNRDQIAELRQAREDMSQEISQMQKELKECREMYIRLNRENALLKDNIQTTNNRMETTETQSSKRHEDLVKYCSQNDEDILILKKQSDESRTHVDKLNAQIVETRADLIQAKHISSSNLKNIHSILDSHGISQPKWEVILKSGVRFETVASKKNYIVPINGVMDEKSDLDLSSIIASFSHDYAKWISYQADYEALRFVVIGKNPDDDTPVQDLIEQKRKQLVQRFRDLLSTSLRDATPNATSIRLEARNIYVARTMEAIETALSKYDQIAIPSTTRLGRVTQKMQTCVACDRPLSRRSGRPLSEEEIKKSQKAPTGSLGDFRLARRNKENNENASLEKSYVIRGGFRMPV</sequence>
<organism evidence="3 4">
    <name type="scientific">Chaetoceros tenuissimus</name>
    <dbReference type="NCBI Taxonomy" id="426638"/>
    <lineage>
        <taxon>Eukaryota</taxon>
        <taxon>Sar</taxon>
        <taxon>Stramenopiles</taxon>
        <taxon>Ochrophyta</taxon>
        <taxon>Bacillariophyta</taxon>
        <taxon>Coscinodiscophyceae</taxon>
        <taxon>Chaetocerotophycidae</taxon>
        <taxon>Chaetocerotales</taxon>
        <taxon>Chaetocerotaceae</taxon>
        <taxon>Chaetoceros</taxon>
    </lineage>
</organism>
<evidence type="ECO:0000256" key="2">
    <source>
        <dbReference type="SAM" id="MobiDB-lite"/>
    </source>
</evidence>
<feature type="compositionally biased region" description="Basic and acidic residues" evidence="2">
    <location>
        <begin position="388"/>
        <end position="404"/>
    </location>
</feature>
<feature type="region of interest" description="Disordered" evidence="2">
    <location>
        <begin position="816"/>
        <end position="850"/>
    </location>
</feature>
<dbReference type="Proteomes" id="UP001054902">
    <property type="component" value="Unassembled WGS sequence"/>
</dbReference>
<accession>A0AAD3H861</accession>
<keyword evidence="1" id="KW-0175">Coiled coil</keyword>
<evidence type="ECO:0000256" key="1">
    <source>
        <dbReference type="SAM" id="Coils"/>
    </source>
</evidence>
<comment type="caution">
    <text evidence="3">The sequence shown here is derived from an EMBL/GenBank/DDBJ whole genome shotgun (WGS) entry which is preliminary data.</text>
</comment>